<dbReference type="Proteomes" id="UP000828251">
    <property type="component" value="Unassembled WGS sequence"/>
</dbReference>
<protein>
    <recommendedName>
        <fullName evidence="3">Reverse transcriptase zinc-binding domain-containing protein</fullName>
    </recommendedName>
</protein>
<comment type="caution">
    <text evidence="1">The sequence shown here is derived from an EMBL/GenBank/DDBJ whole genome shotgun (WGS) entry which is preliminary data.</text>
</comment>
<gene>
    <name evidence="1" type="ORF">J1N35_011022</name>
</gene>
<evidence type="ECO:0000313" key="2">
    <source>
        <dbReference type="Proteomes" id="UP000828251"/>
    </source>
</evidence>
<organism evidence="1 2">
    <name type="scientific">Gossypium stocksii</name>
    <dbReference type="NCBI Taxonomy" id="47602"/>
    <lineage>
        <taxon>Eukaryota</taxon>
        <taxon>Viridiplantae</taxon>
        <taxon>Streptophyta</taxon>
        <taxon>Embryophyta</taxon>
        <taxon>Tracheophyta</taxon>
        <taxon>Spermatophyta</taxon>
        <taxon>Magnoliopsida</taxon>
        <taxon>eudicotyledons</taxon>
        <taxon>Gunneridae</taxon>
        <taxon>Pentapetalae</taxon>
        <taxon>rosids</taxon>
        <taxon>malvids</taxon>
        <taxon>Malvales</taxon>
        <taxon>Malvaceae</taxon>
        <taxon>Malvoideae</taxon>
        <taxon>Gossypium</taxon>
    </lineage>
</organism>
<reference evidence="1 2" key="1">
    <citation type="journal article" date="2021" name="Plant Biotechnol. J.">
        <title>Multi-omics assisted identification of the key and species-specific regulatory components of drought-tolerant mechanisms in Gossypium stocksii.</title>
        <authorList>
            <person name="Yu D."/>
            <person name="Ke L."/>
            <person name="Zhang D."/>
            <person name="Wu Y."/>
            <person name="Sun Y."/>
            <person name="Mei J."/>
            <person name="Sun J."/>
            <person name="Sun Y."/>
        </authorList>
    </citation>
    <scope>NUCLEOTIDE SEQUENCE [LARGE SCALE GENOMIC DNA]</scope>
    <source>
        <strain evidence="2">cv. E1</strain>
        <tissue evidence="1">Leaf</tissue>
    </source>
</reference>
<evidence type="ECO:0000313" key="1">
    <source>
        <dbReference type="EMBL" id="KAH1107254.1"/>
    </source>
</evidence>
<name>A0A9D3W1Q5_9ROSI</name>
<dbReference type="EMBL" id="JAIQCV010000004">
    <property type="protein sequence ID" value="KAH1107254.1"/>
    <property type="molecule type" value="Genomic_DNA"/>
</dbReference>
<sequence>MSFLMKIGFNLVSKNNDLWVCVLYLKYSWKEQLPEFITRSQCSHLWRSLSKIWSLLRKNLAWSIGDGTSIHHWKDSWVPAISHLLSQIPSFANLDLDCFVRELVNSNGKGRGLVIVTLALYTGMTSRIWCMYSEIIGSERCVDVCASKSTLTKNVSWLVIEVVKVSISWARQLELHLSRCKNNTHSSGYVTNTNGTWVHLLTNGVVAGDTGNAAARGVV</sequence>
<dbReference type="AlphaFoldDB" id="A0A9D3W1Q5"/>
<keyword evidence="2" id="KW-1185">Reference proteome</keyword>
<proteinExistence type="predicted"/>
<evidence type="ECO:0008006" key="3">
    <source>
        <dbReference type="Google" id="ProtNLM"/>
    </source>
</evidence>
<accession>A0A9D3W1Q5</accession>